<feature type="domain" description="OmpR/PhoB-type" evidence="7">
    <location>
        <begin position="129"/>
        <end position="226"/>
    </location>
</feature>
<dbReference type="PANTHER" id="PTHR48111">
    <property type="entry name" value="REGULATOR OF RPOS"/>
    <property type="match status" value="1"/>
</dbReference>
<dbReference type="PROSITE" id="PS51755">
    <property type="entry name" value="OMPR_PHOB"/>
    <property type="match status" value="1"/>
</dbReference>
<dbReference type="Gene3D" id="6.10.250.690">
    <property type="match status" value="1"/>
</dbReference>
<dbReference type="GO" id="GO:0005829">
    <property type="term" value="C:cytosol"/>
    <property type="evidence" value="ECO:0007669"/>
    <property type="project" value="TreeGrafter"/>
</dbReference>
<accession>A0A364Y9C3</accession>
<dbReference type="SMART" id="SM00448">
    <property type="entry name" value="REC"/>
    <property type="match status" value="1"/>
</dbReference>
<gene>
    <name evidence="8" type="ORF">DQQ10_05075</name>
</gene>
<dbReference type="GO" id="GO:0006355">
    <property type="term" value="P:regulation of DNA-templated transcription"/>
    <property type="evidence" value="ECO:0007669"/>
    <property type="project" value="InterPro"/>
</dbReference>
<organism evidence="8 9">
    <name type="scientific">Pseudochryseolinea flava</name>
    <dbReference type="NCBI Taxonomy" id="2059302"/>
    <lineage>
        <taxon>Bacteria</taxon>
        <taxon>Pseudomonadati</taxon>
        <taxon>Bacteroidota</taxon>
        <taxon>Cytophagia</taxon>
        <taxon>Cytophagales</taxon>
        <taxon>Fulvivirgaceae</taxon>
        <taxon>Pseudochryseolinea</taxon>
    </lineage>
</organism>
<dbReference type="EMBL" id="QMFY01000001">
    <property type="protein sequence ID" value="RAW03567.1"/>
    <property type="molecule type" value="Genomic_DNA"/>
</dbReference>
<dbReference type="InterPro" id="IPR011006">
    <property type="entry name" value="CheY-like_superfamily"/>
</dbReference>
<dbReference type="Gene3D" id="3.40.50.2300">
    <property type="match status" value="1"/>
</dbReference>
<dbReference type="InterPro" id="IPR016032">
    <property type="entry name" value="Sig_transdc_resp-reg_C-effctor"/>
</dbReference>
<evidence type="ECO:0000259" key="6">
    <source>
        <dbReference type="PROSITE" id="PS50110"/>
    </source>
</evidence>
<keyword evidence="9" id="KW-1185">Reference proteome</keyword>
<dbReference type="InterPro" id="IPR036388">
    <property type="entry name" value="WH-like_DNA-bd_sf"/>
</dbReference>
<dbReference type="Pfam" id="PF00486">
    <property type="entry name" value="Trans_reg_C"/>
    <property type="match status" value="1"/>
</dbReference>
<evidence type="ECO:0000256" key="3">
    <source>
        <dbReference type="ARBA" id="ARBA00023125"/>
    </source>
</evidence>
<dbReference type="SUPFAM" id="SSF52172">
    <property type="entry name" value="CheY-like"/>
    <property type="match status" value="1"/>
</dbReference>
<keyword evidence="3 5" id="KW-0238">DNA-binding</keyword>
<dbReference type="InterPro" id="IPR001789">
    <property type="entry name" value="Sig_transdc_resp-reg_receiver"/>
</dbReference>
<sequence>MSKKILLVEDDPSLAFVIADNLRIKGYDVTLCTDGEAGESSFLKNSFNLCIFDVMLPKMDGFTLARNVRSRDQKIPILFLTAKAMMEDKLEGFQTGADDYITKPFSLDELFCRIEVFLRRSHEQVKDDLTQLPLGNYIFDYTNLRLRQNATEKTLTQKEADVLKLLYDNRDRVLKREEILKSVWGDDDYFMGRSMDVFISKLRKYLRDDTSVQIVNYHGVGFRLECP</sequence>
<evidence type="ECO:0000256" key="2">
    <source>
        <dbReference type="ARBA" id="ARBA00023012"/>
    </source>
</evidence>
<evidence type="ECO:0000256" key="1">
    <source>
        <dbReference type="ARBA" id="ARBA00022553"/>
    </source>
</evidence>
<evidence type="ECO:0000256" key="5">
    <source>
        <dbReference type="PROSITE-ProRule" id="PRU01091"/>
    </source>
</evidence>
<feature type="domain" description="Response regulatory" evidence="6">
    <location>
        <begin position="4"/>
        <end position="118"/>
    </location>
</feature>
<dbReference type="GO" id="GO:0000156">
    <property type="term" value="F:phosphorelay response regulator activity"/>
    <property type="evidence" value="ECO:0007669"/>
    <property type="project" value="TreeGrafter"/>
</dbReference>
<evidence type="ECO:0000259" key="7">
    <source>
        <dbReference type="PROSITE" id="PS51755"/>
    </source>
</evidence>
<dbReference type="PANTHER" id="PTHR48111:SF40">
    <property type="entry name" value="PHOSPHATE REGULON TRANSCRIPTIONAL REGULATORY PROTEIN PHOB"/>
    <property type="match status" value="1"/>
</dbReference>
<name>A0A364Y9C3_9BACT</name>
<dbReference type="Proteomes" id="UP000251889">
    <property type="component" value="Unassembled WGS sequence"/>
</dbReference>
<feature type="DNA-binding region" description="OmpR/PhoB-type" evidence="5">
    <location>
        <begin position="129"/>
        <end position="226"/>
    </location>
</feature>
<dbReference type="SUPFAM" id="SSF46894">
    <property type="entry name" value="C-terminal effector domain of the bipartite response regulators"/>
    <property type="match status" value="1"/>
</dbReference>
<dbReference type="CDD" id="cd00383">
    <property type="entry name" value="trans_reg_C"/>
    <property type="match status" value="1"/>
</dbReference>
<evidence type="ECO:0000256" key="4">
    <source>
        <dbReference type="PROSITE-ProRule" id="PRU00169"/>
    </source>
</evidence>
<dbReference type="OrthoDB" id="5343479at2"/>
<dbReference type="AlphaFoldDB" id="A0A364Y9C3"/>
<evidence type="ECO:0000313" key="9">
    <source>
        <dbReference type="Proteomes" id="UP000251889"/>
    </source>
</evidence>
<dbReference type="InterPro" id="IPR039420">
    <property type="entry name" value="WalR-like"/>
</dbReference>
<dbReference type="Pfam" id="PF00072">
    <property type="entry name" value="Response_reg"/>
    <property type="match status" value="1"/>
</dbReference>
<keyword evidence="1 4" id="KW-0597">Phosphoprotein</keyword>
<reference evidence="8 9" key="1">
    <citation type="submission" date="2018-06" db="EMBL/GenBank/DDBJ databases">
        <title>Chryseolinea flavus sp. nov., a member of the phylum Bacteroidetes isolated from soil.</title>
        <authorList>
            <person name="Li Y."/>
            <person name="Wang J."/>
        </authorList>
    </citation>
    <scope>NUCLEOTIDE SEQUENCE [LARGE SCALE GENOMIC DNA]</scope>
    <source>
        <strain evidence="8 9">SDU1-6</strain>
    </source>
</reference>
<comment type="caution">
    <text evidence="8">The sequence shown here is derived from an EMBL/GenBank/DDBJ whole genome shotgun (WGS) entry which is preliminary data.</text>
</comment>
<dbReference type="GO" id="GO:0000976">
    <property type="term" value="F:transcription cis-regulatory region binding"/>
    <property type="evidence" value="ECO:0007669"/>
    <property type="project" value="TreeGrafter"/>
</dbReference>
<proteinExistence type="predicted"/>
<evidence type="ECO:0000313" key="8">
    <source>
        <dbReference type="EMBL" id="RAW03567.1"/>
    </source>
</evidence>
<keyword evidence="2" id="KW-0902">Two-component regulatory system</keyword>
<dbReference type="SMART" id="SM00862">
    <property type="entry name" value="Trans_reg_C"/>
    <property type="match status" value="1"/>
</dbReference>
<dbReference type="GO" id="GO:0032993">
    <property type="term" value="C:protein-DNA complex"/>
    <property type="evidence" value="ECO:0007669"/>
    <property type="project" value="TreeGrafter"/>
</dbReference>
<protein>
    <submittedName>
        <fullName evidence="8">DNA-binding response regulator</fullName>
    </submittedName>
</protein>
<dbReference type="PROSITE" id="PS50110">
    <property type="entry name" value="RESPONSE_REGULATORY"/>
    <property type="match status" value="1"/>
</dbReference>
<dbReference type="CDD" id="cd17574">
    <property type="entry name" value="REC_OmpR"/>
    <property type="match status" value="1"/>
</dbReference>
<dbReference type="Gene3D" id="1.10.10.10">
    <property type="entry name" value="Winged helix-like DNA-binding domain superfamily/Winged helix DNA-binding domain"/>
    <property type="match status" value="1"/>
</dbReference>
<dbReference type="InterPro" id="IPR001867">
    <property type="entry name" value="OmpR/PhoB-type_DNA-bd"/>
</dbReference>
<feature type="modified residue" description="4-aspartylphosphate" evidence="4">
    <location>
        <position position="53"/>
    </location>
</feature>